<protein>
    <recommendedName>
        <fullName evidence="1">RNA helicase</fullName>
        <ecNumber evidence="1">3.6.4.13</ecNumber>
    </recommendedName>
</protein>
<keyword evidence="7" id="KW-0508">mRNA splicing</keyword>
<evidence type="ECO:0000256" key="5">
    <source>
        <dbReference type="ARBA" id="ARBA00022806"/>
    </source>
</evidence>
<keyword evidence="3 11" id="KW-0547">Nucleotide-binding</keyword>
<gene>
    <name evidence="16" type="ORF">PPROV_000332300</name>
</gene>
<evidence type="ECO:0000256" key="8">
    <source>
        <dbReference type="ARBA" id="ARBA00037954"/>
    </source>
</evidence>
<feature type="compositionally biased region" description="Basic and acidic residues" evidence="12">
    <location>
        <begin position="109"/>
        <end position="120"/>
    </location>
</feature>
<evidence type="ECO:0000256" key="1">
    <source>
        <dbReference type="ARBA" id="ARBA00012552"/>
    </source>
</evidence>
<feature type="compositionally biased region" description="Gly residues" evidence="12">
    <location>
        <begin position="41"/>
        <end position="62"/>
    </location>
</feature>
<dbReference type="EMBL" id="BNJQ01000008">
    <property type="protein sequence ID" value="GHP04569.1"/>
    <property type="molecule type" value="Genomic_DNA"/>
</dbReference>
<feature type="compositionally biased region" description="Gly residues" evidence="12">
    <location>
        <begin position="231"/>
        <end position="241"/>
    </location>
</feature>
<feature type="compositionally biased region" description="Basic and acidic residues" evidence="12">
    <location>
        <begin position="161"/>
        <end position="215"/>
    </location>
</feature>
<dbReference type="GO" id="GO:0006397">
    <property type="term" value="P:mRNA processing"/>
    <property type="evidence" value="ECO:0007669"/>
    <property type="project" value="UniProtKB-KW"/>
</dbReference>
<evidence type="ECO:0000256" key="4">
    <source>
        <dbReference type="ARBA" id="ARBA00022801"/>
    </source>
</evidence>
<evidence type="ECO:0000259" key="14">
    <source>
        <dbReference type="PROSITE" id="PS51194"/>
    </source>
</evidence>
<dbReference type="GO" id="GO:0003676">
    <property type="term" value="F:nucleic acid binding"/>
    <property type="evidence" value="ECO:0007669"/>
    <property type="project" value="InterPro"/>
</dbReference>
<dbReference type="CDD" id="cd17945">
    <property type="entry name" value="DEADc_DDX23"/>
    <property type="match status" value="1"/>
</dbReference>
<dbReference type="GO" id="GO:0003724">
    <property type="term" value="F:RNA helicase activity"/>
    <property type="evidence" value="ECO:0007669"/>
    <property type="project" value="UniProtKB-EC"/>
</dbReference>
<evidence type="ECO:0000256" key="3">
    <source>
        <dbReference type="ARBA" id="ARBA00022741"/>
    </source>
</evidence>
<feature type="domain" description="DEAD-box RNA helicase Q" evidence="15">
    <location>
        <begin position="297"/>
        <end position="325"/>
    </location>
</feature>
<evidence type="ECO:0000259" key="15">
    <source>
        <dbReference type="PROSITE" id="PS51195"/>
    </source>
</evidence>
<dbReference type="AlphaFoldDB" id="A0A830HGV9"/>
<evidence type="ECO:0000256" key="12">
    <source>
        <dbReference type="SAM" id="MobiDB-lite"/>
    </source>
</evidence>
<dbReference type="GO" id="GO:0016787">
    <property type="term" value="F:hydrolase activity"/>
    <property type="evidence" value="ECO:0007669"/>
    <property type="project" value="UniProtKB-KW"/>
</dbReference>
<dbReference type="EC" id="3.6.4.13" evidence="1"/>
<evidence type="ECO:0000313" key="17">
    <source>
        <dbReference type="Proteomes" id="UP000660262"/>
    </source>
</evidence>
<dbReference type="InterPro" id="IPR014014">
    <property type="entry name" value="RNA_helicase_DEAD_Q_motif"/>
</dbReference>
<dbReference type="SUPFAM" id="SSF52540">
    <property type="entry name" value="P-loop containing nucleoside triphosphate hydrolases"/>
    <property type="match status" value="1"/>
</dbReference>
<evidence type="ECO:0000313" key="16">
    <source>
        <dbReference type="EMBL" id="GHP04569.1"/>
    </source>
</evidence>
<accession>A0A830HGV9</accession>
<comment type="catalytic activity">
    <reaction evidence="9">
        <text>ATP + H2O = ADP + phosphate + H(+)</text>
        <dbReference type="Rhea" id="RHEA:13065"/>
        <dbReference type="ChEBI" id="CHEBI:15377"/>
        <dbReference type="ChEBI" id="CHEBI:15378"/>
        <dbReference type="ChEBI" id="CHEBI:30616"/>
        <dbReference type="ChEBI" id="CHEBI:43474"/>
        <dbReference type="ChEBI" id="CHEBI:456216"/>
        <dbReference type="EC" id="3.6.4.13"/>
    </reaction>
</comment>
<dbReference type="InterPro" id="IPR027417">
    <property type="entry name" value="P-loop_NTPase"/>
</dbReference>
<dbReference type="Pfam" id="PF00270">
    <property type="entry name" value="DEAD"/>
    <property type="match status" value="1"/>
</dbReference>
<keyword evidence="17" id="KW-1185">Reference proteome</keyword>
<dbReference type="InterPro" id="IPR057479">
    <property type="entry name" value="PRP28/DDX23-like_helical"/>
</dbReference>
<dbReference type="GO" id="GO:0008380">
    <property type="term" value="P:RNA splicing"/>
    <property type="evidence" value="ECO:0007669"/>
    <property type="project" value="UniProtKB-KW"/>
</dbReference>
<comment type="similarity">
    <text evidence="8">Belongs to the DEAD box helicase family. DDX23/PRP28 subfamily.</text>
</comment>
<dbReference type="PROSITE" id="PS51194">
    <property type="entry name" value="HELICASE_CTER"/>
    <property type="match status" value="1"/>
</dbReference>
<dbReference type="OrthoDB" id="196131at2759"/>
<keyword evidence="5 11" id="KW-0347">Helicase</keyword>
<dbReference type="Pfam" id="PF00271">
    <property type="entry name" value="Helicase_C"/>
    <property type="match status" value="1"/>
</dbReference>
<dbReference type="PROSITE" id="PS51195">
    <property type="entry name" value="Q_MOTIF"/>
    <property type="match status" value="1"/>
</dbReference>
<dbReference type="CDD" id="cd18787">
    <property type="entry name" value="SF2_C_DEAD"/>
    <property type="match status" value="1"/>
</dbReference>
<evidence type="ECO:0000256" key="10">
    <source>
        <dbReference type="PROSITE-ProRule" id="PRU00552"/>
    </source>
</evidence>
<feature type="domain" description="Helicase C-terminal" evidence="14">
    <location>
        <begin position="558"/>
        <end position="699"/>
    </location>
</feature>
<dbReference type="InterPro" id="IPR014001">
    <property type="entry name" value="Helicase_ATP-bd"/>
</dbReference>
<feature type="region of interest" description="Disordered" evidence="12">
    <location>
        <begin position="39"/>
        <end position="263"/>
    </location>
</feature>
<dbReference type="InterPro" id="IPR011545">
    <property type="entry name" value="DEAD/DEAH_box_helicase_dom"/>
</dbReference>
<dbReference type="Proteomes" id="UP000660262">
    <property type="component" value="Unassembled WGS sequence"/>
</dbReference>
<evidence type="ECO:0000256" key="7">
    <source>
        <dbReference type="ARBA" id="ARBA00023187"/>
    </source>
</evidence>
<dbReference type="PROSITE" id="PS51192">
    <property type="entry name" value="HELICASE_ATP_BIND_1"/>
    <property type="match status" value="1"/>
</dbReference>
<organism evidence="16 17">
    <name type="scientific">Pycnococcus provasolii</name>
    <dbReference type="NCBI Taxonomy" id="41880"/>
    <lineage>
        <taxon>Eukaryota</taxon>
        <taxon>Viridiplantae</taxon>
        <taxon>Chlorophyta</taxon>
        <taxon>Pseudoscourfieldiophyceae</taxon>
        <taxon>Pseudoscourfieldiales</taxon>
        <taxon>Pycnococcaceae</taxon>
        <taxon>Pycnococcus</taxon>
    </lineage>
</organism>
<evidence type="ECO:0000256" key="11">
    <source>
        <dbReference type="RuleBase" id="RU000492"/>
    </source>
</evidence>
<dbReference type="SMART" id="SM00490">
    <property type="entry name" value="HELICc"/>
    <property type="match status" value="1"/>
</dbReference>
<dbReference type="InterPro" id="IPR000629">
    <property type="entry name" value="RNA-helicase_DEAD-box_CS"/>
</dbReference>
<feature type="short sequence motif" description="Q motif" evidence="10">
    <location>
        <begin position="297"/>
        <end position="325"/>
    </location>
</feature>
<keyword evidence="2" id="KW-0507">mRNA processing</keyword>
<evidence type="ECO:0000256" key="9">
    <source>
        <dbReference type="ARBA" id="ARBA00047984"/>
    </source>
</evidence>
<reference evidence="16" key="1">
    <citation type="submission" date="2020-10" db="EMBL/GenBank/DDBJ databases">
        <title>Unveiling of a novel bifunctional photoreceptor, Dualchrome1, isolated from a cosmopolitan green alga.</title>
        <authorList>
            <person name="Suzuki S."/>
            <person name="Kawachi M."/>
        </authorList>
    </citation>
    <scope>NUCLEOTIDE SEQUENCE</scope>
    <source>
        <strain evidence="16">NIES 2893</strain>
    </source>
</reference>
<evidence type="ECO:0000256" key="6">
    <source>
        <dbReference type="ARBA" id="ARBA00022840"/>
    </source>
</evidence>
<dbReference type="PROSITE" id="PS00039">
    <property type="entry name" value="DEAD_ATP_HELICASE"/>
    <property type="match status" value="1"/>
</dbReference>
<comment type="caution">
    <text evidence="16">The sequence shown here is derived from an EMBL/GenBank/DDBJ whole genome shotgun (WGS) entry which is preliminary data.</text>
</comment>
<dbReference type="Gene3D" id="3.40.50.300">
    <property type="entry name" value="P-loop containing nucleotide triphosphate hydrolases"/>
    <property type="match status" value="2"/>
</dbReference>
<feature type="domain" description="Helicase ATP-binding" evidence="13">
    <location>
        <begin position="328"/>
        <end position="525"/>
    </location>
</feature>
<proteinExistence type="inferred from homology"/>
<evidence type="ECO:0000256" key="2">
    <source>
        <dbReference type="ARBA" id="ARBA00022664"/>
    </source>
</evidence>
<evidence type="ECO:0000259" key="13">
    <source>
        <dbReference type="PROSITE" id="PS51192"/>
    </source>
</evidence>
<keyword evidence="6 11" id="KW-0067">ATP-binding</keyword>
<dbReference type="InterPro" id="IPR001650">
    <property type="entry name" value="Helicase_C-like"/>
</dbReference>
<dbReference type="Pfam" id="PF25430">
    <property type="entry name" value="DDX23"/>
    <property type="match status" value="1"/>
</dbReference>
<dbReference type="PANTHER" id="PTHR47958">
    <property type="entry name" value="ATP-DEPENDENT RNA HELICASE DBP3"/>
    <property type="match status" value="1"/>
</dbReference>
<feature type="compositionally biased region" description="Polar residues" evidence="12">
    <location>
        <begin position="245"/>
        <end position="262"/>
    </location>
</feature>
<keyword evidence="4 11" id="KW-0378">Hydrolase</keyword>
<dbReference type="GO" id="GO:0005524">
    <property type="term" value="F:ATP binding"/>
    <property type="evidence" value="ECO:0007669"/>
    <property type="project" value="UniProtKB-KW"/>
</dbReference>
<sequence>MPMPARASDAPEAAPVVQYLSKKTREKLALERRMKKVDAAAGGGGAAAGGGGHGGGAAGGGANHQQQHQQHSRGEREREPTYTPHVSSIDAQALRQQYLGEKVQKISRKPSDKFRFKFDWDESEDTTKGANALYANPHEARLMFGRGRLAGNIEPGQTQSRPHDQRGGRARHDEPRRLPGYGNHDKRRDPNPVRDQRRERERDRRFDNRRRDGHRDRSRSRSPPRTDARQGAGGGGGGGGASSSRYDLQESSGPSASHWSTKSLEDMKERDWRIFLEDFSIQFKTGGRPANPLRDWSEALQHGLPPTLLNTLKEVGYHQPSPIQRATIPLGLVGRDVLGLAQTGSGKTAAFVLPMLAYIHNKCPKMRGNPDIEAEGPYAIVMAPTRELVQQIDVEAQRFARAMDYRVVPIVGGVSIEDQGYHLRNGCEVIIATPGRMADCLDRRYAVLNQCNYVVLDEADRMIDMGFEPQVMTVLDALPSSSMKAEDEGQDDTSRVLRTTHMFSATMPPQVERLARKYLRRPSVVNIGDTGRVAELITQVVKQVDRNETQRNAQLIDTLNQYIGRQRDPSGNLQAVVFVNHKKNIESVARALDQNPFFRAVVLHSGKSQDVRTESLQRFRDKKANVLVGTDVVARGIDVPNVSLVVNYNMANDIETYTHRIGRTGRAGKSGTAVTFLGPSDTHVYYDLKKLLVENQQTI</sequence>
<name>A0A830HGV9_9CHLO</name>
<dbReference type="SMART" id="SM00487">
    <property type="entry name" value="DEXDc"/>
    <property type="match status" value="1"/>
</dbReference>